<comment type="caution">
    <text evidence="5">The sequence shown here is derived from an EMBL/GenBank/DDBJ whole genome shotgun (WGS) entry which is preliminary data.</text>
</comment>
<dbReference type="SUPFAM" id="SSF53807">
    <property type="entry name" value="Helical backbone' metal receptor"/>
    <property type="match status" value="1"/>
</dbReference>
<dbReference type="Proteomes" id="UP000179001">
    <property type="component" value="Unassembled WGS sequence"/>
</dbReference>
<evidence type="ECO:0000313" key="5">
    <source>
        <dbReference type="EMBL" id="OGF32314.1"/>
    </source>
</evidence>
<dbReference type="PANTHER" id="PTHR42953:SF3">
    <property type="entry name" value="HIGH-AFFINITY ZINC UPTAKE SYSTEM PROTEIN ZNUA"/>
    <property type="match status" value="1"/>
</dbReference>
<dbReference type="InterPro" id="IPR006129">
    <property type="entry name" value="AdhesinB"/>
</dbReference>
<evidence type="ECO:0000256" key="1">
    <source>
        <dbReference type="ARBA" id="ARBA00011028"/>
    </source>
</evidence>
<proteinExistence type="inferred from homology"/>
<dbReference type="PANTHER" id="PTHR42953">
    <property type="entry name" value="HIGH-AFFINITY ZINC UPTAKE SYSTEM PROTEIN ZNUA-RELATED"/>
    <property type="match status" value="1"/>
</dbReference>
<dbReference type="STRING" id="1798002.A2478_03255"/>
<dbReference type="InterPro" id="IPR050492">
    <property type="entry name" value="Bact_metal-bind_prot9"/>
</dbReference>
<sequence>MKKLIFGAIFLMVSLLILSGCINKSVQDNVNKSDKLTVAVSIFPIFDIVKQVAGDKIDTTLILSPGSSPHTYEITPTEVKKLQGAELLIVTGLGIDDWILNVANSIPGSTVFDLSKFVKLQEYNLQGANHIPDPDEQGNQIYDPHYWLEPNNAIIIAETIEKKFSELDPENAGYYEESAQTFIDKINFQDKVWTSKLNKIQQKDILVFHDAWGYFADHFGLFIAASFEPFPVQEPTPKYLKELQDIVNEKKIKTIFVEPQLSTQSISALAKDLGVSINVLDPLGGVNGRNSYIELIDFNVNNIYDLLK</sequence>
<dbReference type="Pfam" id="PF01297">
    <property type="entry name" value="ZnuA"/>
    <property type="match status" value="1"/>
</dbReference>
<dbReference type="PRINTS" id="PR00691">
    <property type="entry name" value="ADHESINB"/>
</dbReference>
<accession>A0A1F5T028</accession>
<dbReference type="GO" id="GO:0007155">
    <property type="term" value="P:cell adhesion"/>
    <property type="evidence" value="ECO:0007669"/>
    <property type="project" value="InterPro"/>
</dbReference>
<evidence type="ECO:0000256" key="3">
    <source>
        <dbReference type="ARBA" id="ARBA00022729"/>
    </source>
</evidence>
<dbReference type="GO" id="GO:0030001">
    <property type="term" value="P:metal ion transport"/>
    <property type="evidence" value="ECO:0007669"/>
    <property type="project" value="InterPro"/>
</dbReference>
<keyword evidence="3" id="KW-0732">Signal</keyword>
<evidence type="ECO:0008006" key="7">
    <source>
        <dbReference type="Google" id="ProtNLM"/>
    </source>
</evidence>
<dbReference type="Gene3D" id="3.40.50.1980">
    <property type="entry name" value="Nitrogenase molybdenum iron protein domain"/>
    <property type="match status" value="2"/>
</dbReference>
<dbReference type="PROSITE" id="PS51257">
    <property type="entry name" value="PROKAR_LIPOPROTEIN"/>
    <property type="match status" value="1"/>
</dbReference>
<name>A0A1F5T028_9BACT</name>
<keyword evidence="2 4" id="KW-0813">Transport</keyword>
<gene>
    <name evidence="5" type="ORF">A2478_03255</name>
</gene>
<dbReference type="InterPro" id="IPR006127">
    <property type="entry name" value="ZnuA-like"/>
</dbReference>
<evidence type="ECO:0000256" key="2">
    <source>
        <dbReference type="ARBA" id="ARBA00022448"/>
    </source>
</evidence>
<protein>
    <recommendedName>
        <fullName evidence="7">Zinc ABC transporter substrate-binding protein</fullName>
    </recommendedName>
</protein>
<dbReference type="PRINTS" id="PR00690">
    <property type="entry name" value="ADHESNFAMILY"/>
</dbReference>
<comment type="similarity">
    <text evidence="1 4">Belongs to the bacterial solute-binding protein 9 family.</text>
</comment>
<evidence type="ECO:0000313" key="6">
    <source>
        <dbReference type="Proteomes" id="UP000179001"/>
    </source>
</evidence>
<dbReference type="AlphaFoldDB" id="A0A1F5T028"/>
<dbReference type="InterPro" id="IPR006128">
    <property type="entry name" value="Lipoprotein_PsaA-like"/>
</dbReference>
<evidence type="ECO:0000256" key="4">
    <source>
        <dbReference type="RuleBase" id="RU003512"/>
    </source>
</evidence>
<reference evidence="5 6" key="1">
    <citation type="journal article" date="2016" name="Nat. Commun.">
        <title>Thousands of microbial genomes shed light on interconnected biogeochemical processes in an aquifer system.</title>
        <authorList>
            <person name="Anantharaman K."/>
            <person name="Brown C.T."/>
            <person name="Hug L.A."/>
            <person name="Sharon I."/>
            <person name="Castelle C.J."/>
            <person name="Probst A.J."/>
            <person name="Thomas B.C."/>
            <person name="Singh A."/>
            <person name="Wilkins M.J."/>
            <person name="Karaoz U."/>
            <person name="Brodie E.L."/>
            <person name="Williams K.H."/>
            <person name="Hubbard S.S."/>
            <person name="Banfield J.F."/>
        </authorList>
    </citation>
    <scope>NUCLEOTIDE SEQUENCE [LARGE SCALE GENOMIC DNA]</scope>
</reference>
<dbReference type="GO" id="GO:0046872">
    <property type="term" value="F:metal ion binding"/>
    <property type="evidence" value="ECO:0007669"/>
    <property type="project" value="InterPro"/>
</dbReference>
<organism evidence="5 6">
    <name type="scientific">Candidatus Falkowbacteria bacterium RIFOXYC2_FULL_36_12</name>
    <dbReference type="NCBI Taxonomy" id="1798002"/>
    <lineage>
        <taxon>Bacteria</taxon>
        <taxon>Candidatus Falkowiibacteriota</taxon>
    </lineage>
</organism>
<dbReference type="EMBL" id="MFGJ01000006">
    <property type="protein sequence ID" value="OGF32314.1"/>
    <property type="molecule type" value="Genomic_DNA"/>
</dbReference>